<dbReference type="Pfam" id="PF15718">
    <property type="entry name" value="MNR"/>
    <property type="match status" value="3"/>
</dbReference>
<feature type="region of interest" description="Disordered" evidence="2">
    <location>
        <begin position="484"/>
        <end position="551"/>
    </location>
</feature>
<dbReference type="STRING" id="109280.ENSHCOP00000012636"/>
<dbReference type="Proteomes" id="UP000264820">
    <property type="component" value="Unplaced"/>
</dbReference>
<dbReference type="GO" id="GO:1904888">
    <property type="term" value="P:cranial skeletal system development"/>
    <property type="evidence" value="ECO:0007669"/>
    <property type="project" value="Ensembl"/>
</dbReference>
<dbReference type="AlphaFoldDB" id="A0A3Q2Y542"/>
<accession>A0A3Q2Y542</accession>
<evidence type="ECO:0000313" key="4">
    <source>
        <dbReference type="Proteomes" id="UP000264820"/>
    </source>
</evidence>
<protein>
    <submittedName>
        <fullName evidence="3">KIAA0753 ortholog</fullName>
    </submittedName>
</protein>
<dbReference type="GO" id="GO:0007099">
    <property type="term" value="P:centriole replication"/>
    <property type="evidence" value="ECO:0007669"/>
    <property type="project" value="InterPro"/>
</dbReference>
<proteinExistence type="predicted"/>
<evidence type="ECO:0000256" key="1">
    <source>
        <dbReference type="SAM" id="Coils"/>
    </source>
</evidence>
<feature type="coiled-coil region" evidence="1">
    <location>
        <begin position="280"/>
        <end position="307"/>
    </location>
</feature>
<feature type="region of interest" description="Disordered" evidence="2">
    <location>
        <begin position="583"/>
        <end position="636"/>
    </location>
</feature>
<dbReference type="Ensembl" id="ENSHCOT00000027015.1">
    <property type="protein sequence ID" value="ENSHCOP00000012636.1"/>
    <property type="gene ID" value="ENSHCOG00000015677.1"/>
</dbReference>
<feature type="region of interest" description="Disordered" evidence="2">
    <location>
        <begin position="141"/>
        <end position="177"/>
    </location>
</feature>
<dbReference type="PANTHER" id="PTHR15732">
    <property type="entry name" value="PROTEIN MOONRAKER"/>
    <property type="match status" value="1"/>
</dbReference>
<reference evidence="3" key="1">
    <citation type="submission" date="2025-08" db="UniProtKB">
        <authorList>
            <consortium name="Ensembl"/>
        </authorList>
    </citation>
    <scope>IDENTIFICATION</scope>
</reference>
<reference evidence="3" key="2">
    <citation type="submission" date="2025-09" db="UniProtKB">
        <authorList>
            <consortium name="Ensembl"/>
        </authorList>
    </citation>
    <scope>IDENTIFICATION</scope>
</reference>
<feature type="compositionally biased region" description="Basic residues" evidence="2">
    <location>
        <begin position="157"/>
        <end position="169"/>
    </location>
</feature>
<evidence type="ECO:0000313" key="3">
    <source>
        <dbReference type="Ensembl" id="ENSHCOP00000012636.1"/>
    </source>
</evidence>
<feature type="compositionally biased region" description="Basic residues" evidence="2">
    <location>
        <begin position="504"/>
        <end position="516"/>
    </location>
</feature>
<dbReference type="PANTHER" id="PTHR15732:SF4">
    <property type="entry name" value="PROTEIN MOONRAKER"/>
    <property type="match status" value="1"/>
</dbReference>
<dbReference type="GeneTree" id="ENSGT00390000009714"/>
<dbReference type="GO" id="GO:0071539">
    <property type="term" value="P:protein localization to centrosome"/>
    <property type="evidence" value="ECO:0007669"/>
    <property type="project" value="TreeGrafter"/>
</dbReference>
<feature type="region of interest" description="Disordered" evidence="2">
    <location>
        <begin position="218"/>
        <end position="242"/>
    </location>
</feature>
<keyword evidence="1" id="KW-0175">Coiled coil</keyword>
<dbReference type="OMA" id="HTRVAND"/>
<sequence>MISTGQQTNGREWVVLASNRNTHNGGYLYTATSQTKLLFNEAVAASFRNRATAVGPPAAIVIEKLLPLPPGERQKDVDSSVKTSLGFSSLSEEKLQAAVDLAKRDLRRRRFQAMCRPSTDSLGDASVVDICNSTLPQMTTKLSLKERLARSGSKQPASKRHPAHSKQKGHPATSTRPVVGANQHDLLRQEVRKLQNELESLKKGLDPEVNSLGARQQQDVAKKPPMTSRVHIHQPPSTGHMILRTSDFPDQEDLLRQEILKLQKNSESALIQPSGSVSQLDLLGQEMHKLHAELENFIQQVEKLSIRDISYVKNEHNVAEDLEPGEQEKLEVRWQKQSERSSRIIYALHQQIKATQQYIEKLHNQSMWDDKKSTAIQRLAGAHRGTLKALQVVNCQLAEQRHSKLPPHCAELSRLICQLSLCSARIQVEPGSPMPEMSREILRELEILDYAISKHKLQQALQDPACPSQKKSSTYPRMLPAIKAPRGSGVAHGPPKASNPPRSSHVRRMAMQKRRGLDKPVGLQGAPQQFKRNSPGKKNHQAPKVKGNFGKEDAHFKEPTVSSRLRVNEFPHREPSVPWIPASCSLSPPRSRHKTTSEPRCLSSPAKLLSSSSPEKAHVGFSEAAHPSSEKKQQAQNEALKAAWLDKLTAERLKDLNQLTRVEAERIERLRAEVVSPTQWAERAEQQVRERIGPLLDEAKHIGESWSRSDLPLRNKLSEQAAMRVNYKGYF</sequence>
<name>A0A3Q2Y542_HIPCM</name>
<feature type="compositionally biased region" description="Basic residues" evidence="2">
    <location>
        <begin position="534"/>
        <end position="543"/>
    </location>
</feature>
<dbReference type="GO" id="GO:0034451">
    <property type="term" value="C:centriolar satellite"/>
    <property type="evidence" value="ECO:0007669"/>
    <property type="project" value="TreeGrafter"/>
</dbReference>
<evidence type="ECO:0000256" key="2">
    <source>
        <dbReference type="SAM" id="MobiDB-lite"/>
    </source>
</evidence>
<dbReference type="InterPro" id="IPR031447">
    <property type="entry name" value="MNR"/>
</dbReference>
<feature type="coiled-coil region" evidence="1">
    <location>
        <begin position="645"/>
        <end position="673"/>
    </location>
</feature>
<keyword evidence="4" id="KW-1185">Reference proteome</keyword>
<organism evidence="3 4">
    <name type="scientific">Hippocampus comes</name>
    <name type="common">Tiger tail seahorse</name>
    <dbReference type="NCBI Taxonomy" id="109280"/>
    <lineage>
        <taxon>Eukaryota</taxon>
        <taxon>Metazoa</taxon>
        <taxon>Chordata</taxon>
        <taxon>Craniata</taxon>
        <taxon>Vertebrata</taxon>
        <taxon>Euteleostomi</taxon>
        <taxon>Actinopterygii</taxon>
        <taxon>Neopterygii</taxon>
        <taxon>Teleostei</taxon>
        <taxon>Neoteleostei</taxon>
        <taxon>Acanthomorphata</taxon>
        <taxon>Syngnathiaria</taxon>
        <taxon>Syngnathiformes</taxon>
        <taxon>Syngnathoidei</taxon>
        <taxon>Syngnathidae</taxon>
        <taxon>Hippocampus</taxon>
    </lineage>
</organism>
<feature type="compositionally biased region" description="Low complexity" evidence="2">
    <location>
        <begin position="603"/>
        <end position="614"/>
    </location>
</feature>